<feature type="domain" description="HTH iclR-type" evidence="4">
    <location>
        <begin position="28"/>
        <end position="91"/>
    </location>
</feature>
<dbReference type="InterPro" id="IPR014757">
    <property type="entry name" value="Tscrpt_reg_IclR_C"/>
</dbReference>
<sequence length="278" mass="30226">MGVNGPVMSVYDRLMPETGSEAGGVREVKSAARTVELLELLAARGDRPARLQELADELGVPRSSMYALLQTLISRGWVRTDVTGSLYGIGIHALLTGTSYLDSDPRVRAVRPYLDEASVALGETIHMGRLDGRDVAYLATRESHEYLRTILRVGRRLPAHVGALGKALLAQRPDEELPEEPYEALTPNTRTTRESLASDLALIRARGYSIDREEGVLGIVGFGFALRYDVPAQDAISCSVPVARLTAEHEERIVAVMREIRAKIEAGAPAAGGAVDWR</sequence>
<keyword evidence="1" id="KW-0805">Transcription regulation</keyword>
<dbReference type="Pfam" id="PF01614">
    <property type="entry name" value="IclR_C"/>
    <property type="match status" value="1"/>
</dbReference>
<evidence type="ECO:0000313" key="7">
    <source>
        <dbReference type="Proteomes" id="UP001160499"/>
    </source>
</evidence>
<dbReference type="InterPro" id="IPR005471">
    <property type="entry name" value="Tscrpt_reg_IclR_N"/>
</dbReference>
<evidence type="ECO:0000256" key="3">
    <source>
        <dbReference type="ARBA" id="ARBA00023163"/>
    </source>
</evidence>
<name>A0ABT6LH30_9ACTN</name>
<feature type="domain" description="IclR-ED" evidence="5">
    <location>
        <begin position="92"/>
        <end position="270"/>
    </location>
</feature>
<reference evidence="6 7" key="1">
    <citation type="submission" date="2023-04" db="EMBL/GenBank/DDBJ databases">
        <title>Forest soil microbial communities from Buena Vista Peninsula, Colon Province, Panama.</title>
        <authorList>
            <person name="Bouskill N."/>
        </authorList>
    </citation>
    <scope>NUCLEOTIDE SEQUENCE [LARGE SCALE GENOMIC DNA]</scope>
    <source>
        <strain evidence="6 7">GGS1</strain>
    </source>
</reference>
<dbReference type="PANTHER" id="PTHR30136:SF24">
    <property type="entry name" value="HTH-TYPE TRANSCRIPTIONAL REPRESSOR ALLR"/>
    <property type="match status" value="1"/>
</dbReference>
<accession>A0ABT6LH30</accession>
<dbReference type="SMART" id="SM00346">
    <property type="entry name" value="HTH_ICLR"/>
    <property type="match status" value="1"/>
</dbReference>
<keyword evidence="3" id="KW-0804">Transcription</keyword>
<proteinExistence type="predicted"/>
<protein>
    <submittedName>
        <fullName evidence="6">DNA-binding IclR family transcriptional regulator</fullName>
    </submittedName>
</protein>
<keyword evidence="7" id="KW-1185">Reference proteome</keyword>
<dbReference type="InterPro" id="IPR036390">
    <property type="entry name" value="WH_DNA-bd_sf"/>
</dbReference>
<dbReference type="PROSITE" id="PS51077">
    <property type="entry name" value="HTH_ICLR"/>
    <property type="match status" value="1"/>
</dbReference>
<evidence type="ECO:0000313" key="6">
    <source>
        <dbReference type="EMBL" id="MDH6215613.1"/>
    </source>
</evidence>
<dbReference type="Pfam" id="PF09339">
    <property type="entry name" value="HTH_IclR"/>
    <property type="match status" value="1"/>
</dbReference>
<keyword evidence="2 6" id="KW-0238">DNA-binding</keyword>
<gene>
    <name evidence="6" type="ORF">M2283_002917</name>
</gene>
<evidence type="ECO:0000259" key="5">
    <source>
        <dbReference type="PROSITE" id="PS51078"/>
    </source>
</evidence>
<dbReference type="GO" id="GO:0003677">
    <property type="term" value="F:DNA binding"/>
    <property type="evidence" value="ECO:0007669"/>
    <property type="project" value="UniProtKB-KW"/>
</dbReference>
<dbReference type="Gene3D" id="1.10.10.10">
    <property type="entry name" value="Winged helix-like DNA-binding domain superfamily/Winged helix DNA-binding domain"/>
    <property type="match status" value="1"/>
</dbReference>
<dbReference type="PANTHER" id="PTHR30136">
    <property type="entry name" value="HELIX-TURN-HELIX TRANSCRIPTIONAL REGULATOR, ICLR FAMILY"/>
    <property type="match status" value="1"/>
</dbReference>
<comment type="caution">
    <text evidence="6">The sequence shown here is derived from an EMBL/GenBank/DDBJ whole genome shotgun (WGS) entry which is preliminary data.</text>
</comment>
<dbReference type="SUPFAM" id="SSF55781">
    <property type="entry name" value="GAF domain-like"/>
    <property type="match status" value="1"/>
</dbReference>
<evidence type="ECO:0000259" key="4">
    <source>
        <dbReference type="PROSITE" id="PS51077"/>
    </source>
</evidence>
<dbReference type="InterPro" id="IPR050707">
    <property type="entry name" value="HTH_MetabolicPath_Reg"/>
</dbReference>
<dbReference type="EMBL" id="JARXVH010000004">
    <property type="protein sequence ID" value="MDH6215613.1"/>
    <property type="molecule type" value="Genomic_DNA"/>
</dbReference>
<dbReference type="SUPFAM" id="SSF46785">
    <property type="entry name" value="Winged helix' DNA-binding domain"/>
    <property type="match status" value="1"/>
</dbReference>
<organism evidence="6 7">
    <name type="scientific">Streptomyces pseudovenezuelae</name>
    <dbReference type="NCBI Taxonomy" id="67350"/>
    <lineage>
        <taxon>Bacteria</taxon>
        <taxon>Bacillati</taxon>
        <taxon>Actinomycetota</taxon>
        <taxon>Actinomycetes</taxon>
        <taxon>Kitasatosporales</taxon>
        <taxon>Streptomycetaceae</taxon>
        <taxon>Streptomyces</taxon>
        <taxon>Streptomyces aurantiacus group</taxon>
    </lineage>
</organism>
<dbReference type="Proteomes" id="UP001160499">
    <property type="component" value="Unassembled WGS sequence"/>
</dbReference>
<dbReference type="InterPro" id="IPR036388">
    <property type="entry name" value="WH-like_DNA-bd_sf"/>
</dbReference>
<evidence type="ECO:0000256" key="1">
    <source>
        <dbReference type="ARBA" id="ARBA00023015"/>
    </source>
</evidence>
<dbReference type="InterPro" id="IPR029016">
    <property type="entry name" value="GAF-like_dom_sf"/>
</dbReference>
<evidence type="ECO:0000256" key="2">
    <source>
        <dbReference type="ARBA" id="ARBA00023125"/>
    </source>
</evidence>
<dbReference type="PROSITE" id="PS51078">
    <property type="entry name" value="ICLR_ED"/>
    <property type="match status" value="1"/>
</dbReference>
<dbReference type="Gene3D" id="3.30.450.40">
    <property type="match status" value="1"/>
</dbReference>